<keyword evidence="5" id="KW-0574">Periplasm</keyword>
<dbReference type="PANTHER" id="PTHR35891:SF2">
    <property type="entry name" value="THIOL:DISULFIDE INTERCHANGE PROTEIN DSBA"/>
    <property type="match status" value="1"/>
</dbReference>
<reference evidence="9" key="1">
    <citation type="submission" date="2018-06" db="EMBL/GenBank/DDBJ databases">
        <authorList>
            <person name="Zhirakovskaya E."/>
        </authorList>
    </citation>
    <scope>NUCLEOTIDE SEQUENCE</scope>
</reference>
<dbReference type="InterPro" id="IPR036249">
    <property type="entry name" value="Thioredoxin-like_sf"/>
</dbReference>
<evidence type="ECO:0000313" key="9">
    <source>
        <dbReference type="EMBL" id="VAW81804.1"/>
    </source>
</evidence>
<dbReference type="Gene3D" id="3.40.30.10">
    <property type="entry name" value="Glutaredoxin"/>
    <property type="match status" value="2"/>
</dbReference>
<dbReference type="InterPro" id="IPR013766">
    <property type="entry name" value="Thioredoxin_domain"/>
</dbReference>
<accession>A0A3B0ZKH6</accession>
<dbReference type="SUPFAM" id="SSF52833">
    <property type="entry name" value="Thioredoxin-like"/>
    <property type="match status" value="1"/>
</dbReference>
<dbReference type="PIRSF" id="PIRSF001488">
    <property type="entry name" value="Tdi_protein"/>
    <property type="match status" value="1"/>
</dbReference>
<organism evidence="9">
    <name type="scientific">hydrothermal vent metagenome</name>
    <dbReference type="NCBI Taxonomy" id="652676"/>
    <lineage>
        <taxon>unclassified sequences</taxon>
        <taxon>metagenomes</taxon>
        <taxon>ecological metagenomes</taxon>
    </lineage>
</organism>
<dbReference type="InterPro" id="IPR001853">
    <property type="entry name" value="DSBA-like_thioredoxin_dom"/>
</dbReference>
<evidence type="ECO:0000256" key="2">
    <source>
        <dbReference type="ARBA" id="ARBA00005791"/>
    </source>
</evidence>
<name>A0A3B0ZKH6_9ZZZZ</name>
<protein>
    <recommendedName>
        <fullName evidence="3">Thiol:disulfide interchange protein DsbA</fullName>
    </recommendedName>
</protein>
<proteinExistence type="inferred from homology"/>
<gene>
    <name evidence="9" type="ORF">MNBD_GAMMA12-3197</name>
</gene>
<evidence type="ECO:0000256" key="7">
    <source>
        <dbReference type="ARBA" id="ARBA00023284"/>
    </source>
</evidence>
<evidence type="ECO:0000256" key="3">
    <source>
        <dbReference type="ARBA" id="ARBA00013831"/>
    </source>
</evidence>
<keyword evidence="6" id="KW-1015">Disulfide bond</keyword>
<dbReference type="Pfam" id="PF01323">
    <property type="entry name" value="DSBA"/>
    <property type="match status" value="1"/>
</dbReference>
<feature type="domain" description="Thioredoxin" evidence="8">
    <location>
        <begin position="25"/>
        <end position="175"/>
    </location>
</feature>
<evidence type="ECO:0000256" key="1">
    <source>
        <dbReference type="ARBA" id="ARBA00004418"/>
    </source>
</evidence>
<dbReference type="CDD" id="cd03019">
    <property type="entry name" value="DsbA_DsbA"/>
    <property type="match status" value="1"/>
</dbReference>
<dbReference type="InterPro" id="IPR050824">
    <property type="entry name" value="Thiol_disulfide_DsbA"/>
</dbReference>
<keyword evidence="7" id="KW-0676">Redox-active center</keyword>
<dbReference type="PROSITE" id="PS00194">
    <property type="entry name" value="THIOREDOXIN_1"/>
    <property type="match status" value="1"/>
</dbReference>
<keyword evidence="4" id="KW-0732">Signal</keyword>
<dbReference type="PANTHER" id="PTHR35891">
    <property type="entry name" value="THIOL:DISULFIDE INTERCHANGE PROTEIN DSBA"/>
    <property type="match status" value="1"/>
</dbReference>
<evidence type="ECO:0000259" key="8">
    <source>
        <dbReference type="PROSITE" id="PS51352"/>
    </source>
</evidence>
<evidence type="ECO:0000256" key="4">
    <source>
        <dbReference type="ARBA" id="ARBA00022729"/>
    </source>
</evidence>
<sequence length="230" mass="25265">MSRQKSITTSFVSIFLLMFVSVSLFAAGKEAASNAATDDFHEGFEYYALATPQVTQAAKGTVEVVELFWYGCPHCFRFEPTLKKWLKTKPKNVTFVRVPAVFPRWPGAEIHARAYYSAVSLKVVSKVHQALFDQIQRQKMVITQAQIKAIFVGEGVSSANFDKVFASEAVNNLIIAGKKLAKGYEASSVPLVIVAGKYKAGADLVDGSFEKLLVLAEFLVKKELASSAKK</sequence>
<dbReference type="GO" id="GO:0042597">
    <property type="term" value="C:periplasmic space"/>
    <property type="evidence" value="ECO:0007669"/>
    <property type="project" value="UniProtKB-SubCell"/>
</dbReference>
<dbReference type="GO" id="GO:0016491">
    <property type="term" value="F:oxidoreductase activity"/>
    <property type="evidence" value="ECO:0007669"/>
    <property type="project" value="InterPro"/>
</dbReference>
<evidence type="ECO:0000256" key="6">
    <source>
        <dbReference type="ARBA" id="ARBA00023157"/>
    </source>
</evidence>
<comment type="subcellular location">
    <subcellularLocation>
        <location evidence="1">Periplasm</location>
    </subcellularLocation>
</comment>
<dbReference type="InterPro" id="IPR017937">
    <property type="entry name" value="Thioredoxin_CS"/>
</dbReference>
<dbReference type="PROSITE" id="PS51352">
    <property type="entry name" value="THIOREDOXIN_2"/>
    <property type="match status" value="1"/>
</dbReference>
<dbReference type="EMBL" id="UOFL01000226">
    <property type="protein sequence ID" value="VAW81804.1"/>
    <property type="molecule type" value="Genomic_DNA"/>
</dbReference>
<dbReference type="InterPro" id="IPR023205">
    <property type="entry name" value="DsbA/DsbL"/>
</dbReference>
<dbReference type="AlphaFoldDB" id="A0A3B0ZKH6"/>
<evidence type="ECO:0000256" key="5">
    <source>
        <dbReference type="ARBA" id="ARBA00022764"/>
    </source>
</evidence>
<comment type="similarity">
    <text evidence="2">Belongs to the thioredoxin family. DsbA subfamily.</text>
</comment>